<organism evidence="2 3">
    <name type="scientific">Candidatus Nealsonbacteria bacterium CG08_land_8_20_14_0_20_43_11</name>
    <dbReference type="NCBI Taxonomy" id="1974706"/>
    <lineage>
        <taxon>Bacteria</taxon>
        <taxon>Candidatus Nealsoniibacteriota</taxon>
    </lineage>
</organism>
<gene>
    <name evidence="2" type="ORF">COT34_02350</name>
</gene>
<evidence type="ECO:0008006" key="4">
    <source>
        <dbReference type="Google" id="ProtNLM"/>
    </source>
</evidence>
<protein>
    <recommendedName>
        <fullName evidence="4">Serine-tRNA synthetase type1 N-terminal domain-containing protein</fullName>
    </recommendedName>
</protein>
<dbReference type="EMBL" id="PEYE01000038">
    <property type="protein sequence ID" value="PIS38678.1"/>
    <property type="molecule type" value="Genomic_DNA"/>
</dbReference>
<proteinExistence type="predicted"/>
<evidence type="ECO:0000256" key="1">
    <source>
        <dbReference type="SAM" id="MobiDB-lite"/>
    </source>
</evidence>
<name>A0A2M6T092_9BACT</name>
<dbReference type="Proteomes" id="UP000229390">
    <property type="component" value="Unassembled WGS sequence"/>
</dbReference>
<evidence type="ECO:0000313" key="2">
    <source>
        <dbReference type="EMBL" id="PIS38678.1"/>
    </source>
</evidence>
<dbReference type="AlphaFoldDB" id="A0A2M6T092"/>
<feature type="region of interest" description="Disordered" evidence="1">
    <location>
        <begin position="78"/>
        <end position="97"/>
    </location>
</feature>
<reference evidence="3" key="1">
    <citation type="submission" date="2017-09" db="EMBL/GenBank/DDBJ databases">
        <title>Depth-based differentiation of microbial function through sediment-hosted aquifers and enrichment of novel symbionts in the deep terrestrial subsurface.</title>
        <authorList>
            <person name="Probst A.J."/>
            <person name="Ladd B."/>
            <person name="Jarett J.K."/>
            <person name="Geller-Mcgrath D.E."/>
            <person name="Sieber C.M.K."/>
            <person name="Emerson J.B."/>
            <person name="Anantharaman K."/>
            <person name="Thomas B.C."/>
            <person name="Malmstrom R."/>
            <person name="Stieglmeier M."/>
            <person name="Klingl A."/>
            <person name="Woyke T."/>
            <person name="Ryan C.M."/>
            <person name="Banfield J.F."/>
        </authorList>
    </citation>
    <scope>NUCLEOTIDE SEQUENCE [LARGE SCALE GENOMIC DNA]</scope>
</reference>
<evidence type="ECO:0000313" key="3">
    <source>
        <dbReference type="Proteomes" id="UP000229390"/>
    </source>
</evidence>
<accession>A0A2M6T092</accession>
<comment type="caution">
    <text evidence="2">The sequence shown here is derived from an EMBL/GenBank/DDBJ whole genome shotgun (WGS) entry which is preliminary data.</text>
</comment>
<sequence length="134" mass="15623">MMAHYIAQSVWRTGGEGMNLKELWEKVVGPKPEDQTVRRARLATERDRHDRLELVCDGLRRIYDETAAKRERVIQLREELDNPQTAAGTPDPTEIDTAKDKLKAAEDELTTLENSKEVRERQARRRFPEEFSFL</sequence>